<comment type="catalytic activity">
    <reaction evidence="4">
        <text>a monoamide of a dicarboxylate + H2O = a dicarboxylate + NH4(+)</text>
        <dbReference type="Rhea" id="RHEA:11716"/>
        <dbReference type="ChEBI" id="CHEBI:15377"/>
        <dbReference type="ChEBI" id="CHEBI:28938"/>
        <dbReference type="ChEBI" id="CHEBI:28965"/>
        <dbReference type="ChEBI" id="CHEBI:77450"/>
        <dbReference type="EC" id="3.5.1.3"/>
    </reaction>
</comment>
<dbReference type="PANTHER" id="PTHR47799:SF1">
    <property type="entry name" value="OMEGA-AMIDASE YAFV"/>
    <property type="match status" value="1"/>
</dbReference>
<feature type="domain" description="CN hydrolase" evidence="6">
    <location>
        <begin position="5"/>
        <end position="238"/>
    </location>
</feature>
<gene>
    <name evidence="7" type="ORF">SAMN04487910_1337</name>
</gene>
<protein>
    <recommendedName>
        <fullName evidence="5">Omega-amidase YafV</fullName>
        <ecNumber evidence="3">3.5.1.3</ecNumber>
    </recommendedName>
</protein>
<evidence type="ECO:0000256" key="3">
    <source>
        <dbReference type="ARBA" id="ARBA00039118"/>
    </source>
</evidence>
<dbReference type="RefSeq" id="WP_091406858.1">
    <property type="nucleotide sequence ID" value="NZ_FOAB01000002.1"/>
</dbReference>
<dbReference type="GO" id="GO:0106008">
    <property type="term" value="F:2-oxoglutaramate amidase activity"/>
    <property type="evidence" value="ECO:0007669"/>
    <property type="project" value="TreeGrafter"/>
</dbReference>
<dbReference type="STRING" id="1038014.SAMN04487910_1337"/>
<dbReference type="InterPro" id="IPR003010">
    <property type="entry name" value="C-N_Hydrolase"/>
</dbReference>
<dbReference type="Proteomes" id="UP000198521">
    <property type="component" value="Unassembled WGS sequence"/>
</dbReference>
<dbReference type="EC" id="3.5.1.3" evidence="3"/>
<evidence type="ECO:0000259" key="6">
    <source>
        <dbReference type="PROSITE" id="PS50263"/>
    </source>
</evidence>
<proteinExistence type="inferred from homology"/>
<accession>A0A1H7KJI7</accession>
<dbReference type="PANTHER" id="PTHR47799">
    <property type="entry name" value="OMEGA-AMIDASE YAFV"/>
    <property type="match status" value="1"/>
</dbReference>
<dbReference type="CDD" id="cd07575">
    <property type="entry name" value="Xc-1258_like"/>
    <property type="match status" value="1"/>
</dbReference>
<keyword evidence="8" id="KW-1185">Reference proteome</keyword>
<dbReference type="Pfam" id="PF00795">
    <property type="entry name" value="CN_hydrolase"/>
    <property type="match status" value="1"/>
</dbReference>
<dbReference type="PROSITE" id="PS50263">
    <property type="entry name" value="CN_HYDROLASE"/>
    <property type="match status" value="1"/>
</dbReference>
<name>A0A1H7KJI7_AQUAM</name>
<evidence type="ECO:0000256" key="4">
    <source>
        <dbReference type="ARBA" id="ARBA00052904"/>
    </source>
</evidence>
<sequence length="262" mass="29948">METTLNVALIQSHLAWENPIQNRAIFEQKINTINKDIDLIVLPEMFTTGFTMNVIDVAESMKGETISWLQRLAKEKTCAITGSIIVKDGENYFNRFLFVDSDGSIQKYDKHQLFTLAKEEEVFTAGNEEVIIAYKGWKIKPQICYDLRFPVWARNAAGYDLLIYVASWPKPRVNAWDTLLKARAIENMSYCIGVNRVGLDGKGYEYNGHSAVYDVLGNSILEENPVEKEAILYVTLEKSHIEKTRKKLPFLTDADPFRITPK</sequence>
<evidence type="ECO:0000256" key="1">
    <source>
        <dbReference type="ARBA" id="ARBA00010613"/>
    </source>
</evidence>
<comment type="similarity">
    <text evidence="1">Belongs to the carbon-nitrogen hydrolase superfamily. NIT1/NIT2 family.</text>
</comment>
<organism evidence="7 8">
    <name type="scientific">Aquimarina amphilecti</name>
    <dbReference type="NCBI Taxonomy" id="1038014"/>
    <lineage>
        <taxon>Bacteria</taxon>
        <taxon>Pseudomonadati</taxon>
        <taxon>Bacteroidota</taxon>
        <taxon>Flavobacteriia</taxon>
        <taxon>Flavobacteriales</taxon>
        <taxon>Flavobacteriaceae</taxon>
        <taxon>Aquimarina</taxon>
    </lineage>
</organism>
<reference evidence="8" key="1">
    <citation type="submission" date="2016-10" db="EMBL/GenBank/DDBJ databases">
        <authorList>
            <person name="Varghese N."/>
            <person name="Submissions S."/>
        </authorList>
    </citation>
    <scope>NUCLEOTIDE SEQUENCE [LARGE SCALE GENOMIC DNA]</scope>
    <source>
        <strain evidence="8">DSM 25232 / NCIMB 14723 / 92V</strain>
    </source>
</reference>
<dbReference type="EMBL" id="FOAB01000002">
    <property type="protein sequence ID" value="SEK86676.1"/>
    <property type="molecule type" value="Genomic_DNA"/>
</dbReference>
<dbReference type="InterPro" id="IPR052737">
    <property type="entry name" value="Omega-amidase_YafV"/>
</dbReference>
<dbReference type="OrthoDB" id="9811121at2"/>
<keyword evidence="2 7" id="KW-0378">Hydrolase</keyword>
<evidence type="ECO:0000313" key="8">
    <source>
        <dbReference type="Proteomes" id="UP000198521"/>
    </source>
</evidence>
<evidence type="ECO:0000256" key="2">
    <source>
        <dbReference type="ARBA" id="ARBA00022801"/>
    </source>
</evidence>
<dbReference type="NCBIfam" id="NF007757">
    <property type="entry name" value="PRK10438.1"/>
    <property type="match status" value="1"/>
</dbReference>
<dbReference type="InterPro" id="IPR036526">
    <property type="entry name" value="C-N_Hydrolase_sf"/>
</dbReference>
<dbReference type="Gene3D" id="3.60.110.10">
    <property type="entry name" value="Carbon-nitrogen hydrolase"/>
    <property type="match status" value="1"/>
</dbReference>
<evidence type="ECO:0000256" key="5">
    <source>
        <dbReference type="ARBA" id="ARBA00072139"/>
    </source>
</evidence>
<evidence type="ECO:0000313" key="7">
    <source>
        <dbReference type="EMBL" id="SEK86676.1"/>
    </source>
</evidence>
<dbReference type="GO" id="GO:0050152">
    <property type="term" value="F:omega-amidase activity"/>
    <property type="evidence" value="ECO:0007669"/>
    <property type="project" value="UniProtKB-EC"/>
</dbReference>
<dbReference type="AlphaFoldDB" id="A0A1H7KJI7"/>
<dbReference type="FunFam" id="3.60.110.10:FF:000004">
    <property type="entry name" value="Carbon-nitrogen hydrolase"/>
    <property type="match status" value="1"/>
</dbReference>
<dbReference type="SUPFAM" id="SSF56317">
    <property type="entry name" value="Carbon-nitrogen hydrolase"/>
    <property type="match status" value="1"/>
</dbReference>